<feature type="region of interest" description="Disordered" evidence="1">
    <location>
        <begin position="574"/>
        <end position="668"/>
    </location>
</feature>
<dbReference type="Proteomes" id="UP001161757">
    <property type="component" value="Unassembled WGS sequence"/>
</dbReference>
<feature type="compositionally biased region" description="Low complexity" evidence="1">
    <location>
        <begin position="480"/>
        <end position="491"/>
    </location>
</feature>
<dbReference type="Pfam" id="PF05841">
    <property type="entry name" value="Apc15p"/>
    <property type="match status" value="1"/>
</dbReference>
<protein>
    <recommendedName>
        <fullName evidence="4">Apc15p protein-domain-containing protein</fullName>
    </recommendedName>
</protein>
<feature type="compositionally biased region" description="Low complexity" evidence="1">
    <location>
        <begin position="598"/>
        <end position="617"/>
    </location>
</feature>
<name>A0AAN6IRX9_EXODE</name>
<dbReference type="AlphaFoldDB" id="A0AAN6IRX9"/>
<feature type="region of interest" description="Disordered" evidence="1">
    <location>
        <begin position="1"/>
        <end position="53"/>
    </location>
</feature>
<feature type="compositionally biased region" description="Low complexity" evidence="1">
    <location>
        <begin position="400"/>
        <end position="429"/>
    </location>
</feature>
<reference evidence="2" key="1">
    <citation type="submission" date="2023-01" db="EMBL/GenBank/DDBJ databases">
        <title>Exophiala dermititidis isolated from Cystic Fibrosis Patient.</title>
        <authorList>
            <person name="Kurbessoian T."/>
            <person name="Crocker A."/>
            <person name="Murante D."/>
            <person name="Hogan D.A."/>
            <person name="Stajich J.E."/>
        </authorList>
    </citation>
    <scope>NUCLEOTIDE SEQUENCE</scope>
    <source>
        <strain evidence="2">Ex8</strain>
    </source>
</reference>
<accession>A0AAN6IRX9</accession>
<feature type="compositionally biased region" description="Acidic residues" evidence="1">
    <location>
        <begin position="290"/>
        <end position="302"/>
    </location>
</feature>
<dbReference type="GO" id="GO:0005680">
    <property type="term" value="C:anaphase-promoting complex"/>
    <property type="evidence" value="ECO:0007669"/>
    <property type="project" value="InterPro"/>
</dbReference>
<feature type="compositionally biased region" description="Polar residues" evidence="1">
    <location>
        <begin position="620"/>
        <end position="629"/>
    </location>
</feature>
<comment type="caution">
    <text evidence="2">The sequence shown here is derived from an EMBL/GenBank/DDBJ whole genome shotgun (WGS) entry which is preliminary data.</text>
</comment>
<feature type="compositionally biased region" description="Low complexity" evidence="1">
    <location>
        <begin position="515"/>
        <end position="540"/>
    </location>
</feature>
<evidence type="ECO:0000256" key="1">
    <source>
        <dbReference type="SAM" id="MobiDB-lite"/>
    </source>
</evidence>
<feature type="compositionally biased region" description="Polar residues" evidence="1">
    <location>
        <begin position="636"/>
        <end position="651"/>
    </location>
</feature>
<dbReference type="EMBL" id="JAJGCB010000019">
    <property type="protein sequence ID" value="KAJ8988335.1"/>
    <property type="molecule type" value="Genomic_DNA"/>
</dbReference>
<organism evidence="2 3">
    <name type="scientific">Exophiala dermatitidis</name>
    <name type="common">Black yeast-like fungus</name>
    <name type="synonym">Wangiella dermatitidis</name>
    <dbReference type="NCBI Taxonomy" id="5970"/>
    <lineage>
        <taxon>Eukaryota</taxon>
        <taxon>Fungi</taxon>
        <taxon>Dikarya</taxon>
        <taxon>Ascomycota</taxon>
        <taxon>Pezizomycotina</taxon>
        <taxon>Eurotiomycetes</taxon>
        <taxon>Chaetothyriomycetidae</taxon>
        <taxon>Chaetothyriales</taxon>
        <taxon>Herpotrichiellaceae</taxon>
        <taxon>Exophiala</taxon>
    </lineage>
</organism>
<feature type="compositionally biased region" description="Low complexity" evidence="1">
    <location>
        <begin position="353"/>
        <end position="384"/>
    </location>
</feature>
<sequence>MSFTISLPPLPPPSTSLLPPVTNAASDLSNLNPPSAPYQNASRRQKSHAATASRNSTLALLSADERTIAQRKMAIAMYGYSWLKPAGCAKTMLGRREEELEREEVEKQLREVELQERLQQEAEEQDRLAQLGETGEPEGERDLDEEIPDADGGADAGGLSDEYEDVEEDDGMQGDLDDEIPDADAEEDEDEDDEDDEIMSPDPTTVNAEWVYDTRREPDTDEEDVPPSPVHARRVRMQPTASVAGVYVGSDYGQDERDAQDLANAMIDEDEIFDERRDDPSNTYSGGERDLDDDVPEAESDQAWEHTDTELEESEIMDISILPPSGVGSRQIQQRDSLESTEARLSLSGRRITSTGAGSTRVSTRRSSGPWIAEPSTTATSAARAETDTHPRARMFSGNQSHSHSQSQSQLHYPQHQHQYSHQQQHQYSINQTPGTLDSPVDGDNTGLGSVFSQGLGAAAAAVQGGLNVDPDLGSDPFASSVPRVTRSTSTHFTRGAMFRRDVHAPAAPPEEELPSSSPDRPGQRTNANPTTTTENPATRATAARNWLDGAAAAVGGSARRTLFGRTAARRGAAATTNSASGGLFTPSPATGQQQSHRAAGAAAAAAAAAAATTRAAQQEWETPINNAGNGHALDSGQTSSQNTTDANQTETRSRSGRFLGGRSRRER</sequence>
<feature type="region of interest" description="Disordered" evidence="1">
    <location>
        <begin position="474"/>
        <end position="540"/>
    </location>
</feature>
<dbReference type="GO" id="GO:0031145">
    <property type="term" value="P:anaphase-promoting complex-dependent catabolic process"/>
    <property type="evidence" value="ECO:0007669"/>
    <property type="project" value="InterPro"/>
</dbReference>
<feature type="compositionally biased region" description="Acidic residues" evidence="1">
    <location>
        <begin position="161"/>
        <end position="199"/>
    </location>
</feature>
<evidence type="ECO:0008006" key="4">
    <source>
        <dbReference type="Google" id="ProtNLM"/>
    </source>
</evidence>
<feature type="compositionally biased region" description="Polar residues" evidence="1">
    <location>
        <begin position="23"/>
        <end position="53"/>
    </location>
</feature>
<dbReference type="InterPro" id="IPR008402">
    <property type="entry name" value="APC_su15/mnd2"/>
</dbReference>
<evidence type="ECO:0000313" key="2">
    <source>
        <dbReference type="EMBL" id="KAJ8988335.1"/>
    </source>
</evidence>
<feature type="compositionally biased region" description="Low complexity" evidence="1">
    <location>
        <begin position="574"/>
        <end position="584"/>
    </location>
</feature>
<proteinExistence type="predicted"/>
<feature type="region of interest" description="Disordered" evidence="1">
    <location>
        <begin position="114"/>
        <end position="449"/>
    </location>
</feature>
<evidence type="ECO:0000313" key="3">
    <source>
        <dbReference type="Proteomes" id="UP001161757"/>
    </source>
</evidence>
<gene>
    <name evidence="2" type="ORF">HRR80_007751</name>
</gene>
<feature type="compositionally biased region" description="Acidic residues" evidence="1">
    <location>
        <begin position="135"/>
        <end position="149"/>
    </location>
</feature>
<feature type="compositionally biased region" description="Polar residues" evidence="1">
    <location>
        <begin position="588"/>
        <end position="597"/>
    </location>
</feature>